<dbReference type="EMBL" id="AMQN01000140">
    <property type="status" value="NOT_ANNOTATED_CDS"/>
    <property type="molecule type" value="Genomic_DNA"/>
</dbReference>
<feature type="domain" description="MATH" evidence="14">
    <location>
        <begin position="277"/>
        <end position="423"/>
    </location>
</feature>
<dbReference type="EMBL" id="AMQN01000139">
    <property type="status" value="NOT_ANNOTATED_CDS"/>
    <property type="molecule type" value="Genomic_DNA"/>
</dbReference>
<protein>
    <recommendedName>
        <fullName evidence="18">TNF receptor-associated factor</fullName>
    </recommendedName>
</protein>
<dbReference type="OrthoDB" id="5947827at2759"/>
<dbReference type="InterPro" id="IPR012227">
    <property type="entry name" value="TNF_rcpt-assoc_TRAF_met"/>
</dbReference>
<name>X1ZK62_CAPTE</name>
<evidence type="ECO:0000256" key="4">
    <source>
        <dbReference type="ARBA" id="ARBA00022703"/>
    </source>
</evidence>
<dbReference type="PROSITE" id="PS50145">
    <property type="entry name" value="ZF_TRAF"/>
    <property type="match status" value="1"/>
</dbReference>
<evidence type="ECO:0000259" key="13">
    <source>
        <dbReference type="PROSITE" id="PS50089"/>
    </source>
</evidence>
<dbReference type="PROSITE" id="PS50144">
    <property type="entry name" value="MATH"/>
    <property type="match status" value="1"/>
</dbReference>
<evidence type="ECO:0000313" key="17">
    <source>
        <dbReference type="Proteomes" id="UP000014760"/>
    </source>
</evidence>
<keyword evidence="10 12" id="KW-0175">Coiled coil</keyword>
<dbReference type="InterPro" id="IPR013083">
    <property type="entry name" value="Znf_RING/FYVE/PHD"/>
</dbReference>
<feature type="zinc finger region" description="TRAF-type" evidence="11">
    <location>
        <begin position="119"/>
        <end position="161"/>
    </location>
</feature>
<dbReference type="InterPro" id="IPR001841">
    <property type="entry name" value="Znf_RING"/>
</dbReference>
<reference evidence="17" key="1">
    <citation type="submission" date="2012-12" db="EMBL/GenBank/DDBJ databases">
        <authorList>
            <person name="Hellsten U."/>
            <person name="Grimwood J."/>
            <person name="Chapman J.A."/>
            <person name="Shapiro H."/>
            <person name="Aerts A."/>
            <person name="Otillar R.P."/>
            <person name="Terry A.Y."/>
            <person name="Boore J.L."/>
            <person name="Simakov O."/>
            <person name="Marletaz F."/>
            <person name="Cho S.-J."/>
            <person name="Edsinger-Gonzales E."/>
            <person name="Havlak P."/>
            <person name="Kuo D.-H."/>
            <person name="Larsson T."/>
            <person name="Lv J."/>
            <person name="Arendt D."/>
            <person name="Savage R."/>
            <person name="Osoegawa K."/>
            <person name="de Jong P."/>
            <person name="Lindberg D.R."/>
            <person name="Seaver E.C."/>
            <person name="Weisblat D.A."/>
            <person name="Putnam N.H."/>
            <person name="Grigoriev I.V."/>
            <person name="Rokhsar D.S."/>
        </authorList>
    </citation>
    <scope>NUCLEOTIDE SEQUENCE</scope>
    <source>
        <strain evidence="17">I ESC-2004</strain>
    </source>
</reference>
<keyword evidence="5 11" id="KW-0479">Metal-binding</keyword>
<dbReference type="GO" id="GO:0005737">
    <property type="term" value="C:cytoplasm"/>
    <property type="evidence" value="ECO:0007669"/>
    <property type="project" value="UniProtKB-SubCell"/>
</dbReference>
<dbReference type="EnsemblMetazoa" id="CapteT187359">
    <property type="protein sequence ID" value="CapteP187359"/>
    <property type="gene ID" value="CapteG187359"/>
</dbReference>
<dbReference type="InterPro" id="IPR032070">
    <property type="entry name" value="TRAF_BIRC3-bd"/>
</dbReference>
<dbReference type="InterPro" id="IPR049342">
    <property type="entry name" value="TRAF1-6_MATH_dom"/>
</dbReference>
<dbReference type="GO" id="GO:0005164">
    <property type="term" value="F:tumor necrosis factor receptor binding"/>
    <property type="evidence" value="ECO:0007669"/>
    <property type="project" value="TreeGrafter"/>
</dbReference>
<keyword evidence="17" id="KW-1185">Reference proteome</keyword>
<evidence type="ECO:0000256" key="12">
    <source>
        <dbReference type="SAM" id="Coils"/>
    </source>
</evidence>
<dbReference type="AlphaFoldDB" id="X1ZK62"/>
<evidence type="ECO:0000313" key="16">
    <source>
        <dbReference type="EnsemblMetazoa" id="CapteP187359"/>
    </source>
</evidence>
<evidence type="ECO:0000256" key="3">
    <source>
        <dbReference type="ARBA" id="ARBA00022499"/>
    </source>
</evidence>
<proteinExistence type="predicted"/>
<dbReference type="PIRSF" id="PIRSF015614">
    <property type="entry name" value="TRAF"/>
    <property type="match status" value="1"/>
</dbReference>
<comment type="subcellular location">
    <subcellularLocation>
        <location evidence="1">Cytoplasm</location>
    </subcellularLocation>
</comment>
<dbReference type="GO" id="GO:0042981">
    <property type="term" value="P:regulation of apoptotic process"/>
    <property type="evidence" value="ECO:0007669"/>
    <property type="project" value="InterPro"/>
</dbReference>
<evidence type="ECO:0000256" key="10">
    <source>
        <dbReference type="ARBA" id="ARBA00023054"/>
    </source>
</evidence>
<evidence type="ECO:0000256" key="8">
    <source>
        <dbReference type="ARBA" id="ARBA00022833"/>
    </source>
</evidence>
<keyword evidence="7 11" id="KW-0863">Zinc-finger</keyword>
<dbReference type="Proteomes" id="UP000014760">
    <property type="component" value="Unassembled WGS sequence"/>
</dbReference>
<dbReference type="GO" id="GO:0006915">
    <property type="term" value="P:apoptotic process"/>
    <property type="evidence" value="ECO:0007669"/>
    <property type="project" value="UniProtKB-KW"/>
</dbReference>
<evidence type="ECO:0000256" key="11">
    <source>
        <dbReference type="PROSITE-ProRule" id="PRU00207"/>
    </source>
</evidence>
<sequence length="431" mass="48953">MAATSLCGYPKEILVNVGGSKFMCSLCHQLLRQPCQNVCGHRYCRRGVNKNLEDSNRNPFPCPQCEIEGEDDDDVKFIKEVVHFEIFVRGDFAAGSFAAARCINPNCTWTDVFKNYEKHDSECPHKLIACSKCQQLVPRGDLDRHASSECPMRTTGCTECTGIIQTISSHVQSLTEKVNRLESGGAPSHRQGISNNQLKVLESKTKTLASLCNVYQREIKKNQDSIATLERQRRLDRELLDAMEKKCRDLERIVSMSDINLKEVELRLSSMENVSYDGRYLWKLSDFSRKRQDAIDGRTTSLYSEPFFTHKTGYRMCVRLYLNGDGLGKGTHLSLFFVLMRGPCDSLLPWPFRQKVTFKFVDQSQNDHQVDCFRPDPTSTSFKRPTSDMNIASGCPLFMPLTLLDNPQHAFIRDDTAFIHITVDTSGIDTL</sequence>
<dbReference type="Gene3D" id="1.20.5.170">
    <property type="match status" value="1"/>
</dbReference>
<dbReference type="Pfam" id="PF16673">
    <property type="entry name" value="TRAF_BIRC3_bd"/>
    <property type="match status" value="1"/>
</dbReference>
<dbReference type="SMART" id="SM00061">
    <property type="entry name" value="MATH"/>
    <property type="match status" value="1"/>
</dbReference>
<evidence type="ECO:0000259" key="15">
    <source>
        <dbReference type="PROSITE" id="PS50145"/>
    </source>
</evidence>
<keyword evidence="8 11" id="KW-0862">Zinc</keyword>
<dbReference type="GO" id="GO:0043122">
    <property type="term" value="P:regulation of canonical NF-kappaB signal transduction"/>
    <property type="evidence" value="ECO:0007669"/>
    <property type="project" value="TreeGrafter"/>
</dbReference>
<dbReference type="Gene3D" id="2.60.210.10">
    <property type="entry name" value="Apoptosis, Tumor Necrosis Factor Receptor Associated Protein 2, Chain A"/>
    <property type="match status" value="1"/>
</dbReference>
<feature type="domain" description="RING-type" evidence="13">
    <location>
        <begin position="24"/>
        <end position="66"/>
    </location>
</feature>
<dbReference type="SUPFAM" id="SSF57850">
    <property type="entry name" value="RING/U-box"/>
    <property type="match status" value="1"/>
</dbReference>
<evidence type="ECO:0000256" key="7">
    <source>
        <dbReference type="ARBA" id="ARBA00022771"/>
    </source>
</evidence>
<dbReference type="Pfam" id="PF21355">
    <property type="entry name" value="TRAF-mep_MATH"/>
    <property type="match status" value="1"/>
</dbReference>
<feature type="coiled-coil region" evidence="12">
    <location>
        <begin position="212"/>
        <end position="246"/>
    </location>
</feature>
<dbReference type="PROSITE" id="PS50089">
    <property type="entry name" value="ZF_RING_2"/>
    <property type="match status" value="1"/>
</dbReference>
<dbReference type="GO" id="GO:0008270">
    <property type="term" value="F:zinc ion binding"/>
    <property type="evidence" value="ECO:0007669"/>
    <property type="project" value="UniProtKB-KW"/>
</dbReference>
<dbReference type="PANTHER" id="PTHR10131:SF138">
    <property type="entry name" value="RE66324P"/>
    <property type="match status" value="1"/>
</dbReference>
<reference evidence="17" key="2">
    <citation type="journal article" date="2013" name="Nature">
        <title>Insights into bilaterian evolution from three spiralian genomes.</title>
        <authorList>
            <person name="Simakov O."/>
            <person name="Marletaz F."/>
            <person name="Cho S.J."/>
            <person name="Edsinger-Gonzales E."/>
            <person name="Havlak P."/>
            <person name="Hellsten U."/>
            <person name="Kuo D.H."/>
            <person name="Larsson T."/>
            <person name="Lv J."/>
            <person name="Arendt D."/>
            <person name="Savage R."/>
            <person name="Osoegawa K."/>
            <person name="de Jong P."/>
            <person name="Grimwood J."/>
            <person name="Chapman J.A."/>
            <person name="Shapiro H."/>
            <person name="Aerts A."/>
            <person name="Otillar R.P."/>
            <person name="Terry A.Y."/>
            <person name="Boore J.L."/>
            <person name="Grigoriev I.V."/>
            <person name="Lindberg D.R."/>
            <person name="Seaver E.C."/>
            <person name="Weisblat D.A."/>
            <person name="Putnam N.H."/>
            <person name="Rokhsar D.S."/>
        </authorList>
    </citation>
    <scope>NUCLEOTIDE SEQUENCE</scope>
    <source>
        <strain evidence="17">I ESC-2004</strain>
    </source>
</reference>
<dbReference type="InterPro" id="IPR001293">
    <property type="entry name" value="Znf_TRAF"/>
</dbReference>
<keyword evidence="6" id="KW-0677">Repeat</keyword>
<dbReference type="PANTHER" id="PTHR10131">
    <property type="entry name" value="TNF RECEPTOR ASSOCIATED FACTOR"/>
    <property type="match status" value="1"/>
</dbReference>
<evidence type="ECO:0008006" key="18">
    <source>
        <dbReference type="Google" id="ProtNLM"/>
    </source>
</evidence>
<evidence type="ECO:0000256" key="6">
    <source>
        <dbReference type="ARBA" id="ARBA00022737"/>
    </source>
</evidence>
<dbReference type="SUPFAM" id="SSF49599">
    <property type="entry name" value="TRAF domain-like"/>
    <property type="match status" value="2"/>
</dbReference>
<dbReference type="InterPro" id="IPR002083">
    <property type="entry name" value="MATH/TRAF_dom"/>
</dbReference>
<dbReference type="GO" id="GO:0009898">
    <property type="term" value="C:cytoplasmic side of plasma membrane"/>
    <property type="evidence" value="ECO:0007669"/>
    <property type="project" value="TreeGrafter"/>
</dbReference>
<feature type="domain" description="TRAF-type" evidence="15">
    <location>
        <begin position="119"/>
        <end position="161"/>
    </location>
</feature>
<keyword evidence="3" id="KW-1017">Isopeptide bond</keyword>
<evidence type="ECO:0000259" key="14">
    <source>
        <dbReference type="PROSITE" id="PS50144"/>
    </source>
</evidence>
<evidence type="ECO:0000256" key="5">
    <source>
        <dbReference type="ARBA" id="ARBA00022723"/>
    </source>
</evidence>
<dbReference type="InterPro" id="IPR008974">
    <property type="entry name" value="TRAF-like"/>
</dbReference>
<keyword evidence="4" id="KW-0053">Apoptosis</keyword>
<keyword evidence="2" id="KW-0963">Cytoplasm</keyword>
<organism evidence="16 17">
    <name type="scientific">Capitella teleta</name>
    <name type="common">Polychaete worm</name>
    <dbReference type="NCBI Taxonomy" id="283909"/>
    <lineage>
        <taxon>Eukaryota</taxon>
        <taxon>Metazoa</taxon>
        <taxon>Spiralia</taxon>
        <taxon>Lophotrochozoa</taxon>
        <taxon>Annelida</taxon>
        <taxon>Polychaeta</taxon>
        <taxon>Sedentaria</taxon>
        <taxon>Scolecida</taxon>
        <taxon>Capitellidae</taxon>
        <taxon>Capitella</taxon>
    </lineage>
</organism>
<dbReference type="Gene3D" id="3.30.40.10">
    <property type="entry name" value="Zinc/RING finger domain, C3HC4 (zinc finger)"/>
    <property type="match status" value="2"/>
</dbReference>
<evidence type="ECO:0000256" key="2">
    <source>
        <dbReference type="ARBA" id="ARBA00022490"/>
    </source>
</evidence>
<dbReference type="OMA" id="FRANEGP"/>
<dbReference type="HOGENOM" id="CLU_021061_4_1_1"/>
<evidence type="ECO:0000256" key="1">
    <source>
        <dbReference type="ARBA" id="ARBA00004496"/>
    </source>
</evidence>
<accession>X1ZK62</accession>
<dbReference type="GO" id="GO:0007165">
    <property type="term" value="P:signal transduction"/>
    <property type="evidence" value="ECO:0007669"/>
    <property type="project" value="InterPro"/>
</dbReference>
<evidence type="ECO:0000256" key="9">
    <source>
        <dbReference type="ARBA" id="ARBA00022843"/>
    </source>
</evidence>
<reference evidence="16" key="3">
    <citation type="submission" date="2015-06" db="UniProtKB">
        <authorList>
            <consortium name="EnsemblMetazoa"/>
        </authorList>
    </citation>
    <scope>IDENTIFICATION</scope>
</reference>
<keyword evidence="9" id="KW-0832">Ubl conjugation</keyword>
<dbReference type="FunFam" id="2.60.210.10:FF:000001">
    <property type="entry name" value="TNF receptor-associated factor"/>
    <property type="match status" value="1"/>
</dbReference>